<name>E7C1V8_9GAMM</name>
<dbReference type="GO" id="GO:0005509">
    <property type="term" value="F:calcium ion binding"/>
    <property type="evidence" value="ECO:0007669"/>
    <property type="project" value="InterPro"/>
</dbReference>
<evidence type="ECO:0000259" key="2">
    <source>
        <dbReference type="PROSITE" id="PS50222"/>
    </source>
</evidence>
<dbReference type="Gene3D" id="1.20.5.190">
    <property type="match status" value="1"/>
</dbReference>
<evidence type="ECO:0000313" key="3">
    <source>
        <dbReference type="EMBL" id="ADI21432.1"/>
    </source>
</evidence>
<dbReference type="SMART" id="SM00015">
    <property type="entry name" value="IQ"/>
    <property type="match status" value="2"/>
</dbReference>
<dbReference type="AlphaFoldDB" id="E7C1V8"/>
<dbReference type="PROSITE" id="PS50096">
    <property type="entry name" value="IQ"/>
    <property type="match status" value="1"/>
</dbReference>
<dbReference type="PROSITE" id="PS50222">
    <property type="entry name" value="EF_HAND_2"/>
    <property type="match status" value="1"/>
</dbReference>
<feature type="domain" description="EF-hand" evidence="2">
    <location>
        <begin position="368"/>
        <end position="403"/>
    </location>
</feature>
<dbReference type="InterPro" id="IPR000048">
    <property type="entry name" value="IQ_motif_EF-hand-BS"/>
</dbReference>
<evidence type="ECO:0000256" key="1">
    <source>
        <dbReference type="SAM" id="MobiDB-lite"/>
    </source>
</evidence>
<organism evidence="3">
    <name type="scientific">uncultured gamma proteobacterium HF0010_26J14</name>
    <dbReference type="NCBI Taxonomy" id="723564"/>
    <lineage>
        <taxon>Bacteria</taxon>
        <taxon>Pseudomonadati</taxon>
        <taxon>Pseudomonadota</taxon>
        <taxon>Gammaproteobacteria</taxon>
        <taxon>environmental samples</taxon>
    </lineage>
</organism>
<proteinExistence type="predicted"/>
<protein>
    <recommendedName>
        <fullName evidence="2">EF-hand domain-containing protein</fullName>
    </recommendedName>
</protein>
<feature type="compositionally biased region" description="Basic residues" evidence="1">
    <location>
        <begin position="113"/>
        <end position="126"/>
    </location>
</feature>
<feature type="compositionally biased region" description="Low complexity" evidence="1">
    <location>
        <begin position="99"/>
        <end position="112"/>
    </location>
</feature>
<dbReference type="InterPro" id="IPR002048">
    <property type="entry name" value="EF_hand_dom"/>
</dbReference>
<accession>E7C1V8</accession>
<sequence>MERKYYDYANNHDGFDIYQDFDYHGDERKQTRTRRRKWEKVRRRGKVKSILNYPRKKYDMVEKAKVLSKSSKSIPATGGPNLIRHRLKLRARGQLQTTKAEASFKSAKSSLKNNRKSKSIRKKARKNAHKINKLLTDVKQAAPQPDWLIKAQEPIPSRSIIRDIRNMREVRDDRFSKFLLPPRSRSDLGTAASSSIHTEHELYTQRDWQPRTPIQHLAPDVMDHVRKSLGMNTRIEESLVDLHRTTYGTSDTQSKMASLEWFTYRYPILLQRDKFAEDNAVTTIGKAWRAFLARRAYKEILFIVREKERAATKIQRMYRTRLHNRYTKEAISIMKGIIVNYCIDAGLENRVKGYAVLQYKKKWLWSDQNLARVRQMFVDIDKGRTGRIEINDAANVCRVILGKRSDELPVVKVSLLRAWKVNKIPDLGITFSELQRLFVPFYEYLKINMRERLKLKVASEGAEKGTVDFNQWRVAKNKKG</sequence>
<feature type="region of interest" description="Disordered" evidence="1">
    <location>
        <begin position="97"/>
        <end position="126"/>
    </location>
</feature>
<dbReference type="Pfam" id="PF00612">
    <property type="entry name" value="IQ"/>
    <property type="match status" value="2"/>
</dbReference>
<reference evidence="3" key="1">
    <citation type="submission" date="2010-01" db="EMBL/GenBank/DDBJ databases">
        <title>Genome fragments of uncultured bacteria from the North Pacific subtropical Gyre.</title>
        <authorList>
            <person name="Pham V.D."/>
            <person name="Delong E.F."/>
        </authorList>
    </citation>
    <scope>NUCLEOTIDE SEQUENCE</scope>
</reference>
<dbReference type="EMBL" id="GU567954">
    <property type="protein sequence ID" value="ADI21432.1"/>
    <property type="molecule type" value="Genomic_DNA"/>
</dbReference>